<comment type="caution">
    <text evidence="1">The sequence shown here is derived from an EMBL/GenBank/DDBJ whole genome shotgun (WGS) entry which is preliminary data.</text>
</comment>
<organism evidence="1 2">
    <name type="scientific">Gymnopilus dilepis</name>
    <dbReference type="NCBI Taxonomy" id="231916"/>
    <lineage>
        <taxon>Eukaryota</taxon>
        <taxon>Fungi</taxon>
        <taxon>Dikarya</taxon>
        <taxon>Basidiomycota</taxon>
        <taxon>Agaricomycotina</taxon>
        <taxon>Agaricomycetes</taxon>
        <taxon>Agaricomycetidae</taxon>
        <taxon>Agaricales</taxon>
        <taxon>Agaricineae</taxon>
        <taxon>Hymenogastraceae</taxon>
        <taxon>Gymnopilus</taxon>
    </lineage>
</organism>
<dbReference type="AlphaFoldDB" id="A0A409WDC6"/>
<dbReference type="Proteomes" id="UP000284706">
    <property type="component" value="Unassembled WGS sequence"/>
</dbReference>
<evidence type="ECO:0000313" key="1">
    <source>
        <dbReference type="EMBL" id="PPQ76503.1"/>
    </source>
</evidence>
<reference evidence="1 2" key="1">
    <citation type="journal article" date="2018" name="Evol. Lett.">
        <title>Horizontal gene cluster transfer increased hallucinogenic mushroom diversity.</title>
        <authorList>
            <person name="Reynolds H.T."/>
            <person name="Vijayakumar V."/>
            <person name="Gluck-Thaler E."/>
            <person name="Korotkin H.B."/>
            <person name="Matheny P.B."/>
            <person name="Slot J.C."/>
        </authorList>
    </citation>
    <scope>NUCLEOTIDE SEQUENCE [LARGE SCALE GENOMIC DNA]</scope>
    <source>
        <strain evidence="1 2">SRW20</strain>
    </source>
</reference>
<name>A0A409WDC6_9AGAR</name>
<protein>
    <submittedName>
        <fullName evidence="1">Uncharacterized protein</fullName>
    </submittedName>
</protein>
<proteinExistence type="predicted"/>
<dbReference type="InParanoid" id="A0A409WDC6"/>
<evidence type="ECO:0000313" key="2">
    <source>
        <dbReference type="Proteomes" id="UP000284706"/>
    </source>
</evidence>
<gene>
    <name evidence="1" type="ORF">CVT26_012352</name>
</gene>
<keyword evidence="2" id="KW-1185">Reference proteome</keyword>
<sequence length="475" mass="54657">MEAAKRQLLAAWKCGQSSATNFASSCRLPSIFMDAPGLPYPAAPSEYATEIEISATQDFGQLWEKTPIEIQDEIMKDIHREGHRNVLKQLRYQSRLLHAITTPLLFDRLIFRSREDVAAWAGRLDEYEQGNNNRSKLFWLKHVRTFKILRSYNYLRQIQDFISRISSYTIKQISHVVVQDAVLAPTQDNAQWVTDFICERKIPNLTWDNPTVPQHILRFLDYKFSSSLSLRNTIHFGASKDRVYTVPYLNVDLGLHAFDKEFSSWERVKTLRFNALDEETIEVLRMIQLLTELVIEVRYDLSPKKLSTYAIPALLPSIAGLHSLELVASSDAFLATTGLLLVNLPKAEKLRKLSVTFKLSWATLQDATTQLRGLVDQVITSRPPALTLFFIRLECYLLLSKDFRRQYPDIAEEIAKIVQYIEEIRKNSGLIQATFSYPLGHECNLEEFSRLLVNSEVPELKRTQGATSESFNYVR</sequence>
<accession>A0A409WDC6</accession>
<dbReference type="EMBL" id="NHYE01005152">
    <property type="protein sequence ID" value="PPQ76503.1"/>
    <property type="molecule type" value="Genomic_DNA"/>
</dbReference>
<dbReference type="PROSITE" id="PS51257">
    <property type="entry name" value="PROKAR_LIPOPROTEIN"/>
    <property type="match status" value="1"/>
</dbReference>